<proteinExistence type="inferred from homology"/>
<dbReference type="Gene3D" id="3.40.50.720">
    <property type="entry name" value="NAD(P)-binding Rossmann-like Domain"/>
    <property type="match status" value="1"/>
</dbReference>
<organism evidence="4 5">
    <name type="scientific">Skeletonema marinoi</name>
    <dbReference type="NCBI Taxonomy" id="267567"/>
    <lineage>
        <taxon>Eukaryota</taxon>
        <taxon>Sar</taxon>
        <taxon>Stramenopiles</taxon>
        <taxon>Ochrophyta</taxon>
        <taxon>Bacillariophyta</taxon>
        <taxon>Coscinodiscophyceae</taxon>
        <taxon>Thalassiosirophycidae</taxon>
        <taxon>Thalassiosirales</taxon>
        <taxon>Skeletonemataceae</taxon>
        <taxon>Skeletonema</taxon>
        <taxon>Skeletonema marinoi-dohrnii complex</taxon>
    </lineage>
</organism>
<gene>
    <name evidence="4" type="ORF">QTG54_008303</name>
</gene>
<sequence>MNVKLSTCRLLLVGDADNAPKEVGHFWGKAGVEKYMASQFDVDDCTTTWSVIRPVAFFENLDDAANFNPLTKGTLKFLTYPDKKSKFIACEDIGKGSAVLLTDPKEYAGKIIEAAGAEHTALELTAALSDVSGTVCNYAMAMPRFVMWLLMGDLFHMITWMETDGYSASIEEFKKLVPDAQDARAFFESKGQWANGEKFVSS</sequence>
<keyword evidence="2" id="KW-0521">NADP</keyword>
<comment type="similarity">
    <text evidence="1">Belongs to the NmrA-type oxidoreductase family.</text>
</comment>
<evidence type="ECO:0000256" key="1">
    <source>
        <dbReference type="ARBA" id="ARBA00006328"/>
    </source>
</evidence>
<reference evidence="4" key="1">
    <citation type="submission" date="2023-06" db="EMBL/GenBank/DDBJ databases">
        <title>Survivors Of The Sea: Transcriptome response of Skeletonema marinoi to long-term dormancy.</title>
        <authorList>
            <person name="Pinder M.I.M."/>
            <person name="Kourtchenko O."/>
            <person name="Robertson E.K."/>
            <person name="Larsson T."/>
            <person name="Maumus F."/>
            <person name="Osuna-Cruz C.M."/>
            <person name="Vancaester E."/>
            <person name="Stenow R."/>
            <person name="Vandepoele K."/>
            <person name="Ploug H."/>
            <person name="Bruchert V."/>
            <person name="Godhe A."/>
            <person name="Topel M."/>
        </authorList>
    </citation>
    <scope>NUCLEOTIDE SEQUENCE</scope>
    <source>
        <strain evidence="4">R05AC</strain>
    </source>
</reference>
<feature type="domain" description="NmrA-like" evidence="3">
    <location>
        <begin position="22"/>
        <end position="171"/>
    </location>
</feature>
<dbReference type="Pfam" id="PF05368">
    <property type="entry name" value="NmrA"/>
    <property type="match status" value="1"/>
</dbReference>
<dbReference type="PANTHER" id="PTHR42748:SF7">
    <property type="entry name" value="NMRA LIKE REDOX SENSOR 1-RELATED"/>
    <property type="match status" value="1"/>
</dbReference>
<evidence type="ECO:0000313" key="5">
    <source>
        <dbReference type="Proteomes" id="UP001224775"/>
    </source>
</evidence>
<dbReference type="GO" id="GO:0005634">
    <property type="term" value="C:nucleus"/>
    <property type="evidence" value="ECO:0007669"/>
    <property type="project" value="TreeGrafter"/>
</dbReference>
<protein>
    <recommendedName>
        <fullName evidence="3">NmrA-like domain-containing protein</fullName>
    </recommendedName>
</protein>
<dbReference type="InterPro" id="IPR036291">
    <property type="entry name" value="NAD(P)-bd_dom_sf"/>
</dbReference>
<dbReference type="PANTHER" id="PTHR42748">
    <property type="entry name" value="NITROGEN METABOLITE REPRESSION PROTEIN NMRA FAMILY MEMBER"/>
    <property type="match status" value="1"/>
</dbReference>
<keyword evidence="5" id="KW-1185">Reference proteome</keyword>
<evidence type="ECO:0000313" key="4">
    <source>
        <dbReference type="EMBL" id="KAK1741051.1"/>
    </source>
</evidence>
<dbReference type="SUPFAM" id="SSF51735">
    <property type="entry name" value="NAD(P)-binding Rossmann-fold domains"/>
    <property type="match status" value="1"/>
</dbReference>
<dbReference type="Proteomes" id="UP001224775">
    <property type="component" value="Unassembled WGS sequence"/>
</dbReference>
<dbReference type="InterPro" id="IPR051164">
    <property type="entry name" value="NmrA-like_oxidored"/>
</dbReference>
<dbReference type="Gene3D" id="3.90.25.10">
    <property type="entry name" value="UDP-galactose 4-epimerase, domain 1"/>
    <property type="match status" value="1"/>
</dbReference>
<dbReference type="InterPro" id="IPR008030">
    <property type="entry name" value="NmrA-like"/>
</dbReference>
<comment type="caution">
    <text evidence="4">The sequence shown here is derived from an EMBL/GenBank/DDBJ whole genome shotgun (WGS) entry which is preliminary data.</text>
</comment>
<accession>A0AAD8Y7A0</accession>
<evidence type="ECO:0000259" key="3">
    <source>
        <dbReference type="Pfam" id="PF05368"/>
    </source>
</evidence>
<dbReference type="EMBL" id="JATAAI010000014">
    <property type="protein sequence ID" value="KAK1741051.1"/>
    <property type="molecule type" value="Genomic_DNA"/>
</dbReference>
<evidence type="ECO:0000256" key="2">
    <source>
        <dbReference type="ARBA" id="ARBA00022857"/>
    </source>
</evidence>
<dbReference type="AlphaFoldDB" id="A0AAD8Y7A0"/>
<name>A0AAD8Y7A0_9STRA</name>